<evidence type="ECO:0000313" key="1">
    <source>
        <dbReference type="EMBL" id="GAA0182856.1"/>
    </source>
</evidence>
<evidence type="ECO:0000313" key="2">
    <source>
        <dbReference type="Proteomes" id="UP001454036"/>
    </source>
</evidence>
<dbReference type="SUPFAM" id="SSF56672">
    <property type="entry name" value="DNA/RNA polymerases"/>
    <property type="match status" value="1"/>
</dbReference>
<comment type="caution">
    <text evidence="1">The sequence shown here is derived from an EMBL/GenBank/DDBJ whole genome shotgun (WGS) entry which is preliminary data.</text>
</comment>
<protein>
    <submittedName>
        <fullName evidence="1">Uncharacterized protein</fullName>
    </submittedName>
</protein>
<gene>
    <name evidence="1" type="ORF">LIER_30441</name>
</gene>
<organism evidence="1 2">
    <name type="scientific">Lithospermum erythrorhizon</name>
    <name type="common">Purple gromwell</name>
    <name type="synonym">Lithospermum officinale var. erythrorhizon</name>
    <dbReference type="NCBI Taxonomy" id="34254"/>
    <lineage>
        <taxon>Eukaryota</taxon>
        <taxon>Viridiplantae</taxon>
        <taxon>Streptophyta</taxon>
        <taxon>Embryophyta</taxon>
        <taxon>Tracheophyta</taxon>
        <taxon>Spermatophyta</taxon>
        <taxon>Magnoliopsida</taxon>
        <taxon>eudicotyledons</taxon>
        <taxon>Gunneridae</taxon>
        <taxon>Pentapetalae</taxon>
        <taxon>asterids</taxon>
        <taxon>lamiids</taxon>
        <taxon>Boraginales</taxon>
        <taxon>Boraginaceae</taxon>
        <taxon>Boraginoideae</taxon>
        <taxon>Lithospermeae</taxon>
        <taxon>Lithospermum</taxon>
    </lineage>
</organism>
<dbReference type="AlphaFoldDB" id="A0AAV3RSW2"/>
<name>A0AAV3RSW2_LITER</name>
<keyword evidence="2" id="KW-1185">Reference proteome</keyword>
<dbReference type="Gene3D" id="3.30.70.270">
    <property type="match status" value="1"/>
</dbReference>
<dbReference type="EMBL" id="BAABME010010897">
    <property type="protein sequence ID" value="GAA0182856.1"/>
    <property type="molecule type" value="Genomic_DNA"/>
</dbReference>
<proteinExistence type="predicted"/>
<sequence length="143" mass="16774">MIDATTRHEALTFMDGSPRYNQIRMAPTRTDNISNPQRSVMLQDHAVRTEEYRRNLLEGYEECIRMLHKNTREYAMKKIIEQEKIDAIVATPKPKDLHEHKSLQGKLTYLRSFISNLAGKCQAFSRLMKKLCLLRSLPRHQMS</sequence>
<dbReference type="InterPro" id="IPR043128">
    <property type="entry name" value="Rev_trsase/Diguanyl_cyclase"/>
</dbReference>
<reference evidence="1 2" key="1">
    <citation type="submission" date="2024-01" db="EMBL/GenBank/DDBJ databases">
        <title>The complete chloroplast genome sequence of Lithospermum erythrorhizon: insights into the phylogenetic relationship among Boraginaceae species and the maternal lineages of purple gromwells.</title>
        <authorList>
            <person name="Okada T."/>
            <person name="Watanabe K."/>
        </authorList>
    </citation>
    <scope>NUCLEOTIDE SEQUENCE [LARGE SCALE GENOMIC DNA]</scope>
</reference>
<dbReference type="InterPro" id="IPR043502">
    <property type="entry name" value="DNA/RNA_pol_sf"/>
</dbReference>
<dbReference type="Proteomes" id="UP001454036">
    <property type="component" value="Unassembled WGS sequence"/>
</dbReference>
<accession>A0AAV3RSW2</accession>